<dbReference type="PANTHER" id="PTHR32332">
    <property type="entry name" value="2-NITROPROPANE DIOXYGENASE"/>
    <property type="match status" value="1"/>
</dbReference>
<accession>A0A7I8D9L7</accession>
<sequence length="323" mass="34439">MQNRVCELLNIRYPVIEGGLAYVGNGALAAAVSNGGGFGQVGVAGRSVDNFKEEVHIAAESTDKPFGVNLPLSEHSDITRYVEAILEVKDSIKAVSISAGNPKPLVPLFKQAGLKVMIMTASIKHSLKAQELGADLIVCEGFEAGGHNSPLEMTLFTILPQVTRAVTVPVVAAGAISNGQGVAAAFALGAEGVQLGTRFVATKECQAHDNYKQMLLAAKDDATVVLERSMGRVLRVLKNPFAEKIVEFEKSNPTVEELLPYIRGTNNRVAAIEGRVEEGWMNCGQGVGMINSIESATDVVKNLMQEAQDVIASLQRINPLFQP</sequence>
<dbReference type="GO" id="GO:0018580">
    <property type="term" value="F:nitronate monooxygenase activity"/>
    <property type="evidence" value="ECO:0007669"/>
    <property type="project" value="InterPro"/>
</dbReference>
<evidence type="ECO:0000256" key="2">
    <source>
        <dbReference type="ARBA" id="ARBA00013457"/>
    </source>
</evidence>
<reference evidence="6 7" key="1">
    <citation type="submission" date="2020-08" db="EMBL/GenBank/DDBJ databases">
        <title>Complete Genome Sequence of Effusibacillus dendaii Strain skT53, Isolated from Farmland soil.</title>
        <authorList>
            <person name="Konishi T."/>
            <person name="Kawasaki H."/>
        </authorList>
    </citation>
    <scope>NUCLEOTIDE SEQUENCE [LARGE SCALE GENOMIC DNA]</scope>
    <source>
        <strain evidence="7">skT53</strain>
    </source>
</reference>
<dbReference type="InterPro" id="IPR004136">
    <property type="entry name" value="NMO"/>
</dbReference>
<dbReference type="Proteomes" id="UP000593802">
    <property type="component" value="Chromosome"/>
</dbReference>
<dbReference type="EMBL" id="AP023366">
    <property type="protein sequence ID" value="BCJ86853.1"/>
    <property type="molecule type" value="Genomic_DNA"/>
</dbReference>
<gene>
    <name evidence="6" type="ORF">skT53_18380</name>
</gene>
<proteinExistence type="predicted"/>
<dbReference type="SUPFAM" id="SSF51412">
    <property type="entry name" value="Inosine monophosphate dehydrogenase (IMPDH)"/>
    <property type="match status" value="1"/>
</dbReference>
<dbReference type="CDD" id="cd04730">
    <property type="entry name" value="NPD_like"/>
    <property type="match status" value="1"/>
</dbReference>
<comment type="function">
    <text evidence="1">Nitronate monooxygenase that uses molecular oxygen to catalyze the oxidative denitrification of alkyl nitronates. Acts on propionate 3-nitronate (P3N), the presumed physiological substrate. Probably functions in the detoxification of P3N, a metabolic poison produced by plants and fungi as a defense mechanism.</text>
</comment>
<evidence type="ECO:0000256" key="5">
    <source>
        <dbReference type="ARBA" id="ARBA00023002"/>
    </source>
</evidence>
<protein>
    <recommendedName>
        <fullName evidence="2">Probable nitronate monooxygenase</fullName>
    </recommendedName>
</protein>
<organism evidence="6 7">
    <name type="scientific">Effusibacillus dendaii</name>
    <dbReference type="NCBI Taxonomy" id="2743772"/>
    <lineage>
        <taxon>Bacteria</taxon>
        <taxon>Bacillati</taxon>
        <taxon>Bacillota</taxon>
        <taxon>Bacilli</taxon>
        <taxon>Bacillales</taxon>
        <taxon>Alicyclobacillaceae</taxon>
        <taxon>Effusibacillus</taxon>
    </lineage>
</organism>
<evidence type="ECO:0000256" key="4">
    <source>
        <dbReference type="ARBA" id="ARBA00022643"/>
    </source>
</evidence>
<evidence type="ECO:0000313" key="6">
    <source>
        <dbReference type="EMBL" id="BCJ86853.1"/>
    </source>
</evidence>
<name>A0A7I8D9L7_9BACL</name>
<dbReference type="RefSeq" id="WP_200756280.1">
    <property type="nucleotide sequence ID" value="NZ_AP023366.1"/>
</dbReference>
<dbReference type="KEGG" id="eff:skT53_18380"/>
<keyword evidence="3" id="KW-0285">Flavoprotein</keyword>
<dbReference type="AlphaFoldDB" id="A0A7I8D9L7"/>
<keyword evidence="7" id="KW-1185">Reference proteome</keyword>
<evidence type="ECO:0000313" key="7">
    <source>
        <dbReference type="Proteomes" id="UP000593802"/>
    </source>
</evidence>
<dbReference type="InterPro" id="IPR013785">
    <property type="entry name" value="Aldolase_TIM"/>
</dbReference>
<evidence type="ECO:0000256" key="3">
    <source>
        <dbReference type="ARBA" id="ARBA00022630"/>
    </source>
</evidence>
<dbReference type="Gene3D" id="3.20.20.70">
    <property type="entry name" value="Aldolase class I"/>
    <property type="match status" value="1"/>
</dbReference>
<dbReference type="PANTHER" id="PTHR32332:SF20">
    <property type="entry name" value="2-NITROPROPANE DIOXYGENASE-LIKE PROTEIN"/>
    <property type="match status" value="1"/>
</dbReference>
<dbReference type="Pfam" id="PF03060">
    <property type="entry name" value="NMO"/>
    <property type="match status" value="1"/>
</dbReference>
<evidence type="ECO:0000256" key="1">
    <source>
        <dbReference type="ARBA" id="ARBA00003535"/>
    </source>
</evidence>
<keyword evidence="4" id="KW-0288">FMN</keyword>
<keyword evidence="5" id="KW-0560">Oxidoreductase</keyword>